<feature type="domain" description="EAL" evidence="1">
    <location>
        <begin position="5"/>
        <end position="258"/>
    </location>
</feature>
<dbReference type="STRING" id="36844.SAMN04488501_11240"/>
<dbReference type="InterPro" id="IPR029151">
    <property type="entry name" value="Sensor-like_sf"/>
</dbReference>
<gene>
    <name evidence="2" type="primary">ykuI</name>
    <name evidence="2" type="ORF">CLHOM_15660</name>
</gene>
<evidence type="ECO:0000313" key="3">
    <source>
        <dbReference type="Proteomes" id="UP000037043"/>
    </source>
</evidence>
<dbReference type="PROSITE" id="PS50883">
    <property type="entry name" value="EAL"/>
    <property type="match status" value="1"/>
</dbReference>
<protein>
    <submittedName>
        <fullName evidence="2">Putative EAL-domain containing protein YkuI</fullName>
    </submittedName>
</protein>
<dbReference type="EMBL" id="LHUR01000021">
    <property type="protein sequence ID" value="KOA20001.1"/>
    <property type="molecule type" value="Genomic_DNA"/>
</dbReference>
<keyword evidence="3" id="KW-1185">Reference proteome</keyword>
<evidence type="ECO:0000313" key="2">
    <source>
        <dbReference type="EMBL" id="KOA20001.1"/>
    </source>
</evidence>
<dbReference type="PANTHER" id="PTHR33121">
    <property type="entry name" value="CYCLIC DI-GMP PHOSPHODIESTERASE PDEF"/>
    <property type="match status" value="1"/>
</dbReference>
<dbReference type="InterPro" id="IPR001633">
    <property type="entry name" value="EAL_dom"/>
</dbReference>
<dbReference type="Pfam" id="PF00563">
    <property type="entry name" value="EAL"/>
    <property type="match status" value="1"/>
</dbReference>
<comment type="caution">
    <text evidence="2">The sequence shown here is derived from an EMBL/GenBank/DDBJ whole genome shotgun (WGS) entry which is preliminary data.</text>
</comment>
<dbReference type="CDD" id="cd01948">
    <property type="entry name" value="EAL"/>
    <property type="match status" value="1"/>
</dbReference>
<dbReference type="Gene3D" id="3.30.450.20">
    <property type="entry name" value="PAS domain"/>
    <property type="match status" value="1"/>
</dbReference>
<dbReference type="SMART" id="SM00052">
    <property type="entry name" value="EAL"/>
    <property type="match status" value="1"/>
</dbReference>
<sequence length="417" mass="48022">MRESRLYEINEIKEIIDNERIIPYYQPIISLAKNKIVGFEGLSRGVSILDGSLISPIKIFEYAHKYGLEINLDRLCREKCIEGFNKLDFHNKDVHLFVNIDASIIEQGRGSNYLFQQVLSHGVSPENIVIEINESHVKDINVLVEFVKKYRKEGFLIALDDLGAGFSNFERILLLEPDVIKLDITLIKDVDKSYYKQEIFKCLVKLANHIGAIVVAEGVETQEELNCAIEYGAHLIQGYFFSKPLNLSEESISNIDFRIKSASIQYKSYMSLKVKKERISKRKIDSLLNHIISEFERADINEFDNLLLNFVEINKDLNLNMECVYILDDKGIQVSDTVFSSITKDNPRKGLIFYPSVKGEDNSLKKYYYDLINSKTNKYTSSPYISHATGSVCRTISRIFKHENNKYILCVDLIHKL</sequence>
<dbReference type="AlphaFoldDB" id="A0A0L6ZAJ7"/>
<dbReference type="Gene3D" id="3.20.20.450">
    <property type="entry name" value="EAL domain"/>
    <property type="match status" value="1"/>
</dbReference>
<proteinExistence type="predicted"/>
<dbReference type="InterPro" id="IPR035919">
    <property type="entry name" value="EAL_sf"/>
</dbReference>
<name>A0A0L6ZAJ7_9CLOT</name>
<dbReference type="Proteomes" id="UP000037043">
    <property type="component" value="Unassembled WGS sequence"/>
</dbReference>
<dbReference type="GO" id="GO:0071111">
    <property type="term" value="F:cyclic-guanylate-specific phosphodiesterase activity"/>
    <property type="evidence" value="ECO:0007669"/>
    <property type="project" value="InterPro"/>
</dbReference>
<evidence type="ECO:0000259" key="1">
    <source>
        <dbReference type="PROSITE" id="PS50883"/>
    </source>
</evidence>
<dbReference type="PATRIC" id="fig|1121318.3.peg.1575"/>
<accession>A0A0L6ZAJ7</accession>
<dbReference type="SUPFAM" id="SSF103190">
    <property type="entry name" value="Sensory domain-like"/>
    <property type="match status" value="1"/>
</dbReference>
<dbReference type="CDD" id="cd18773">
    <property type="entry name" value="PDC1_HK_sensor"/>
    <property type="match status" value="1"/>
</dbReference>
<dbReference type="InterPro" id="IPR050706">
    <property type="entry name" value="Cyclic-di-GMP_PDE-like"/>
</dbReference>
<reference evidence="3" key="1">
    <citation type="submission" date="2015-08" db="EMBL/GenBank/DDBJ databases">
        <title>Genome sequence of the strict anaerobe Clostridium homopropionicum LuHBu1 (DSM 5847T).</title>
        <authorList>
            <person name="Poehlein A."/>
            <person name="Beck M."/>
            <person name="Schiel-Bengelsdorf B."/>
            <person name="Bengelsdorf F.R."/>
            <person name="Daniel R."/>
            <person name="Duerre P."/>
        </authorList>
    </citation>
    <scope>NUCLEOTIDE SEQUENCE [LARGE SCALE GENOMIC DNA]</scope>
    <source>
        <strain evidence="3">DSM 5847</strain>
    </source>
</reference>
<dbReference type="RefSeq" id="WP_052221130.1">
    <property type="nucleotide sequence ID" value="NZ_LHUR01000021.1"/>
</dbReference>
<dbReference type="SUPFAM" id="SSF141868">
    <property type="entry name" value="EAL domain-like"/>
    <property type="match status" value="1"/>
</dbReference>
<organism evidence="2 3">
    <name type="scientific">Clostridium homopropionicum DSM 5847</name>
    <dbReference type="NCBI Taxonomy" id="1121318"/>
    <lineage>
        <taxon>Bacteria</taxon>
        <taxon>Bacillati</taxon>
        <taxon>Bacillota</taxon>
        <taxon>Clostridia</taxon>
        <taxon>Eubacteriales</taxon>
        <taxon>Clostridiaceae</taxon>
        <taxon>Clostridium</taxon>
    </lineage>
</organism>
<dbReference type="PANTHER" id="PTHR33121:SF70">
    <property type="entry name" value="SIGNALING PROTEIN YKOW"/>
    <property type="match status" value="1"/>
</dbReference>